<dbReference type="EMBL" id="JABEQO010000007">
    <property type="protein sequence ID" value="MBB2164333.1"/>
    <property type="molecule type" value="Genomic_DNA"/>
</dbReference>
<dbReference type="NCBIfam" id="TIGR01554">
    <property type="entry name" value="major_cap_HK97"/>
    <property type="match status" value="1"/>
</dbReference>
<keyword evidence="2" id="KW-0175">Coiled coil</keyword>
<organism evidence="5 8">
    <name type="scientific">Gluconacetobacter dulcium</name>
    <dbReference type="NCBI Taxonomy" id="2729096"/>
    <lineage>
        <taxon>Bacteria</taxon>
        <taxon>Pseudomonadati</taxon>
        <taxon>Pseudomonadota</taxon>
        <taxon>Alphaproteobacteria</taxon>
        <taxon>Acetobacterales</taxon>
        <taxon>Acetobacteraceae</taxon>
        <taxon>Gluconacetobacter</taxon>
    </lineage>
</organism>
<dbReference type="SUPFAM" id="SSF56563">
    <property type="entry name" value="Major capsid protein gp5"/>
    <property type="match status" value="1"/>
</dbReference>
<evidence type="ECO:0000256" key="2">
    <source>
        <dbReference type="SAM" id="Coils"/>
    </source>
</evidence>
<gene>
    <name evidence="6" type="ORF">HLH25_08075</name>
    <name evidence="5" type="ORF">HLH26_07215</name>
</gene>
<sequence length="438" mass="46720">MATEQEYKAAIVALKEATDNVKKTADEAKAEMKNLGTLTAETKNLADKALLDMNTLSARLTEMEQKMARRPGEGAPTEAKSIGVRVTDSDEYKAMATKGGAWRGTAQFEVKNITSASTTGASGTTGLVVADRQPGIVQVLPNRQLVVRNLLMPGNTTSGAIDYVRETVFTNNADMVAENPDNVYPQSELKFDLQSLPVRTVAHWMLASKQILSDAPMLSSYIDGRLRYGLAYKEDDQLLNGDGTGENLKGLMIQASNYAAPAGVNVANETMIDRLRLAMLQATLALFPATGHVLNPIDWASIELTKDGQQRYVFANPTGLASPSLWGLPVVESLAIAQNTFLTGAFRYAAQLFDREDATVIISTEDRDNLTKGMVTILAEERLGLAVYRPQALIKGTFAAPAADRGGSASEADNPCRPAGAARGAGAAGRSQGGSGCQ</sequence>
<dbReference type="Proteomes" id="UP000561077">
    <property type="component" value="Unassembled WGS sequence"/>
</dbReference>
<dbReference type="InterPro" id="IPR054612">
    <property type="entry name" value="Phage_capsid-like_C"/>
</dbReference>
<feature type="domain" description="Phage capsid-like C-terminal" evidence="4">
    <location>
        <begin position="127"/>
        <end position="398"/>
    </location>
</feature>
<dbReference type="Gene3D" id="3.30.2320.10">
    <property type="entry name" value="hypothetical protein PF0899 domain"/>
    <property type="match status" value="1"/>
</dbReference>
<protein>
    <submittedName>
        <fullName evidence="5">Phage major capsid protein</fullName>
    </submittedName>
</protein>
<dbReference type="AlphaFoldDB" id="A0A7W4IK22"/>
<name>A0A7W4IK22_9PROT</name>
<evidence type="ECO:0000313" key="5">
    <source>
        <dbReference type="EMBL" id="MBB2164333.1"/>
    </source>
</evidence>
<comment type="caution">
    <text evidence="5">The sequence shown here is derived from an EMBL/GenBank/DDBJ whole genome shotgun (WGS) entry which is preliminary data.</text>
</comment>
<evidence type="ECO:0000259" key="4">
    <source>
        <dbReference type="Pfam" id="PF05065"/>
    </source>
</evidence>
<feature type="region of interest" description="Disordered" evidence="3">
    <location>
        <begin position="402"/>
        <end position="438"/>
    </location>
</feature>
<dbReference type="Proteomes" id="UP000540490">
    <property type="component" value="Unassembled WGS sequence"/>
</dbReference>
<proteinExistence type="predicted"/>
<evidence type="ECO:0000256" key="3">
    <source>
        <dbReference type="SAM" id="MobiDB-lite"/>
    </source>
</evidence>
<reference evidence="7 8" key="1">
    <citation type="submission" date="2020-04" db="EMBL/GenBank/DDBJ databases">
        <title>Description of novel Gluconacetobacter.</title>
        <authorList>
            <person name="Sombolestani A."/>
        </authorList>
    </citation>
    <scope>NUCLEOTIDE SEQUENCE [LARGE SCALE GENOMIC DNA]</scope>
    <source>
        <strain evidence="6 7">LMG 1728</strain>
        <strain evidence="5 8">LMG 1731</strain>
    </source>
</reference>
<keyword evidence="7" id="KW-1185">Reference proteome</keyword>
<evidence type="ECO:0000313" key="8">
    <source>
        <dbReference type="Proteomes" id="UP000561077"/>
    </source>
</evidence>
<feature type="compositionally biased region" description="Low complexity" evidence="3">
    <location>
        <begin position="419"/>
        <end position="430"/>
    </location>
</feature>
<dbReference type="RefSeq" id="WP_182973557.1">
    <property type="nucleotide sequence ID" value="NZ_JABEQN010000007.1"/>
</dbReference>
<dbReference type="Gene3D" id="3.30.2400.10">
    <property type="entry name" value="Major capsid protein gp5"/>
    <property type="match status" value="1"/>
</dbReference>
<dbReference type="Pfam" id="PF05065">
    <property type="entry name" value="Phage_capsid"/>
    <property type="match status" value="1"/>
</dbReference>
<comment type="subcellular location">
    <subcellularLocation>
        <location evidence="1">Virion</location>
    </subcellularLocation>
</comment>
<accession>A0A7W4IK22</accession>
<dbReference type="EMBL" id="JABEQN010000007">
    <property type="protein sequence ID" value="MBB2193597.1"/>
    <property type="molecule type" value="Genomic_DNA"/>
</dbReference>
<evidence type="ECO:0000313" key="7">
    <source>
        <dbReference type="Proteomes" id="UP000540490"/>
    </source>
</evidence>
<dbReference type="InterPro" id="IPR024455">
    <property type="entry name" value="Phage_capsid"/>
</dbReference>
<feature type="coiled-coil region" evidence="2">
    <location>
        <begin position="11"/>
        <end position="66"/>
    </location>
</feature>
<evidence type="ECO:0000256" key="1">
    <source>
        <dbReference type="ARBA" id="ARBA00004328"/>
    </source>
</evidence>
<evidence type="ECO:0000313" key="6">
    <source>
        <dbReference type="EMBL" id="MBB2193597.1"/>
    </source>
</evidence>